<dbReference type="InterPro" id="IPR024593">
    <property type="entry name" value="DUF3444"/>
</dbReference>
<feature type="compositionally biased region" description="Low complexity" evidence="1">
    <location>
        <begin position="758"/>
        <end position="769"/>
    </location>
</feature>
<feature type="compositionally biased region" description="Low complexity" evidence="1">
    <location>
        <begin position="135"/>
        <end position="153"/>
    </location>
</feature>
<gene>
    <name evidence="3" type="ORF">MKW94_011720</name>
</gene>
<dbReference type="Gene3D" id="1.10.287.110">
    <property type="entry name" value="DnaJ domain"/>
    <property type="match status" value="1"/>
</dbReference>
<feature type="region of interest" description="Disordered" evidence="1">
    <location>
        <begin position="703"/>
        <end position="777"/>
    </location>
</feature>
<dbReference type="Pfam" id="PF00226">
    <property type="entry name" value="DnaJ"/>
    <property type="match status" value="1"/>
</dbReference>
<dbReference type="Pfam" id="PF11926">
    <property type="entry name" value="DUF3444"/>
    <property type="match status" value="2"/>
</dbReference>
<dbReference type="InterPro" id="IPR001623">
    <property type="entry name" value="DnaJ_domain"/>
</dbReference>
<accession>A0AA41VR94</accession>
<feature type="domain" description="J" evidence="2">
    <location>
        <begin position="67"/>
        <end position="131"/>
    </location>
</feature>
<keyword evidence="4" id="KW-1185">Reference proteome</keyword>
<dbReference type="AlphaFoldDB" id="A0AA41VR94"/>
<dbReference type="CDD" id="cd06257">
    <property type="entry name" value="DnaJ"/>
    <property type="match status" value="1"/>
</dbReference>
<sequence>MECNKEEALRAKELAEKKMSSKDYVGARTMVIKAQKLYPSGDNYSQMLTVCEVHCSAERKVVGSDPDWYGILQIEQTADESSIKKQFRKLALQLHPDKNKFPGAEAAFKLIGEAQRLLCDQPKRSLFDQKRKTMRPGQQRQSQNQPSRNNYPSKQPGIHSTPANTGAAAQYMSVNPHQQKQQQTQPVYANGQQTFWTACPFCSIRYQYYRDIMNKALRCQSCMKPFIAYDLNNIPMPSGTNIGPLPQKKEAPSLDGQKMAPVNLQGIRANVAPVPQPPTKTGRASVAGRVPKPSAKEDVNVRVEAGVKGKGIPDEHKPPGTKNKKRGRNSDSEEDSFETGSSCDMEEDDVLKVGQNPGHNSSRDTRRSSRQKHDVSYKENLSDDDDIASGSRRETTTINEPVGKVEKDKRKVPLEESTPDGNAENCKNNEDKVAEDDGNYEGSEPVVLEVADPDFYDFDRDKSEECFAVGQMWAIFDDLDGMPRFYARINKVYSPFKVDLQWLEFVAGDPGEAAWKRSGLPVACGKFKHEKADTIEDIGTFSHKIVWEKGVRNTYKIYPQKGETWALYKNWNTKWSSDPDNHGEYEYEFVVVLSNYTNESGILVSHLVKLKGFVCLFRPTKTNGMSSFQIPSNEMLRFSHRVPSFRTNGRERNDVPEGYFELDPASLPSNLEEVSDFIDGKAETVDGKMNGSFKSVLEEKAHMPKNMTHLDGSPPGGNRSSSKMSNGCCKNADEENVKESVPKRSTSDGVTAKAELVSEQIPSSPSSPIDPDELPDSEFHSFEVDKAVDQFQAGQVWAVYCELDGMPKYYALIKKVESISKFSKFKLNIQWLESCTPSKGLLQWLDNKMPTCVGIYSGGDEAEFDETTSFSHLSKGAAAVKNNKYEIYPRKGEVWAIYKNFSSEWSSSDLQTCKYDICEVIKVDGPVKVLVLEKVSDHATVFKGQKASRESVLEIPRRELLRFSHQIPAIQLTDEKEGTLRGCWELDPKAMPLCLFNSK</sequence>
<dbReference type="SMART" id="SM00271">
    <property type="entry name" value="DnaJ"/>
    <property type="match status" value="1"/>
</dbReference>
<evidence type="ECO:0000256" key="1">
    <source>
        <dbReference type="SAM" id="MobiDB-lite"/>
    </source>
</evidence>
<name>A0AA41VR94_PAPNU</name>
<dbReference type="EMBL" id="JAJJMA010276566">
    <property type="protein sequence ID" value="MCL7046029.1"/>
    <property type="molecule type" value="Genomic_DNA"/>
</dbReference>
<feature type="compositionally biased region" description="Basic and acidic residues" evidence="1">
    <location>
        <begin position="731"/>
        <end position="746"/>
    </location>
</feature>
<feature type="compositionally biased region" description="Basic and acidic residues" evidence="1">
    <location>
        <begin position="361"/>
        <end position="381"/>
    </location>
</feature>
<feature type="region of interest" description="Disordered" evidence="1">
    <location>
        <begin position="128"/>
        <end position="164"/>
    </location>
</feature>
<dbReference type="Proteomes" id="UP001177140">
    <property type="component" value="Unassembled WGS sequence"/>
</dbReference>
<dbReference type="SUPFAM" id="SSF46565">
    <property type="entry name" value="Chaperone J-domain"/>
    <property type="match status" value="1"/>
</dbReference>
<feature type="region of interest" description="Disordered" evidence="1">
    <location>
        <begin position="268"/>
        <end position="442"/>
    </location>
</feature>
<organism evidence="3 4">
    <name type="scientific">Papaver nudicaule</name>
    <name type="common">Iceland poppy</name>
    <dbReference type="NCBI Taxonomy" id="74823"/>
    <lineage>
        <taxon>Eukaryota</taxon>
        <taxon>Viridiplantae</taxon>
        <taxon>Streptophyta</taxon>
        <taxon>Embryophyta</taxon>
        <taxon>Tracheophyta</taxon>
        <taxon>Spermatophyta</taxon>
        <taxon>Magnoliopsida</taxon>
        <taxon>Ranunculales</taxon>
        <taxon>Papaveraceae</taxon>
        <taxon>Papaveroideae</taxon>
        <taxon>Papaver</taxon>
    </lineage>
</organism>
<protein>
    <recommendedName>
        <fullName evidence="2">J domain-containing protein</fullName>
    </recommendedName>
</protein>
<feature type="compositionally biased region" description="Basic and acidic residues" evidence="1">
    <location>
        <begin position="403"/>
        <end position="414"/>
    </location>
</feature>
<proteinExistence type="predicted"/>
<evidence type="ECO:0000313" key="4">
    <source>
        <dbReference type="Proteomes" id="UP001177140"/>
    </source>
</evidence>
<comment type="caution">
    <text evidence="3">The sequence shown here is derived from an EMBL/GenBank/DDBJ whole genome shotgun (WGS) entry which is preliminary data.</text>
</comment>
<feature type="compositionally biased region" description="Basic and acidic residues" evidence="1">
    <location>
        <begin position="294"/>
        <end position="318"/>
    </location>
</feature>
<dbReference type="PRINTS" id="PR00625">
    <property type="entry name" value="JDOMAIN"/>
</dbReference>
<dbReference type="PANTHER" id="PTHR45089:SF24">
    <property type="entry name" value="DNAJ HEAT SHOCK N-TERMINAL DOMAIN-CONTAINING PROTEIN"/>
    <property type="match status" value="1"/>
</dbReference>
<dbReference type="PANTHER" id="PTHR45089">
    <property type="entry name" value="DNAJ HEAT SHOCK AMINO-TERMINAL DOMAIN PROTEIN-RELATED"/>
    <property type="match status" value="1"/>
</dbReference>
<dbReference type="InterPro" id="IPR036869">
    <property type="entry name" value="J_dom_sf"/>
</dbReference>
<dbReference type="PROSITE" id="PS50076">
    <property type="entry name" value="DNAJ_2"/>
    <property type="match status" value="1"/>
</dbReference>
<evidence type="ECO:0000259" key="2">
    <source>
        <dbReference type="PROSITE" id="PS50076"/>
    </source>
</evidence>
<reference evidence="3" key="1">
    <citation type="submission" date="2022-03" db="EMBL/GenBank/DDBJ databases">
        <title>A functionally conserved STORR gene fusion in Papaver species that diverged 16.8 million years ago.</title>
        <authorList>
            <person name="Catania T."/>
        </authorList>
    </citation>
    <scope>NUCLEOTIDE SEQUENCE</scope>
    <source>
        <strain evidence="3">S-191538</strain>
    </source>
</reference>
<evidence type="ECO:0000313" key="3">
    <source>
        <dbReference type="EMBL" id="MCL7046029.1"/>
    </source>
</evidence>